<feature type="signal peptide" evidence="4">
    <location>
        <begin position="1"/>
        <end position="25"/>
    </location>
</feature>
<feature type="region of interest" description="Disordered" evidence="3">
    <location>
        <begin position="103"/>
        <end position="474"/>
    </location>
</feature>
<dbReference type="InterPro" id="IPR050439">
    <property type="entry name" value="ADAMTS_ADAMTS-like"/>
</dbReference>
<feature type="chain" id="PRO_5026781910" evidence="4">
    <location>
        <begin position="26"/>
        <end position="513"/>
    </location>
</feature>
<evidence type="ECO:0000313" key="5">
    <source>
        <dbReference type="Proteomes" id="UP000504632"/>
    </source>
</evidence>
<feature type="compositionally biased region" description="Basic residues" evidence="3">
    <location>
        <begin position="257"/>
        <end position="269"/>
    </location>
</feature>
<reference evidence="6" key="1">
    <citation type="submission" date="2025-08" db="UniProtKB">
        <authorList>
            <consortium name="RefSeq"/>
        </authorList>
    </citation>
    <scope>IDENTIFICATION</scope>
</reference>
<gene>
    <name evidence="6" type="primary">LOC115821759</name>
</gene>
<dbReference type="InterPro" id="IPR000884">
    <property type="entry name" value="TSP1_rpt"/>
</dbReference>
<dbReference type="RefSeq" id="XP_030641414.1">
    <property type="nucleotide sequence ID" value="XM_030785554.1"/>
</dbReference>
<dbReference type="SUPFAM" id="SSF82895">
    <property type="entry name" value="TSP-1 type 1 repeat"/>
    <property type="match status" value="1"/>
</dbReference>
<dbReference type="Proteomes" id="UP000504632">
    <property type="component" value="Chromosome 9"/>
</dbReference>
<dbReference type="PANTHER" id="PTHR13723">
    <property type="entry name" value="ADAMTS A DISINTEGRIN AND METALLOPROTEASE WITH THROMBOSPONDIN MOTIFS PROTEASE"/>
    <property type="match status" value="1"/>
</dbReference>
<accession>A0A6J2WAL5</accession>
<dbReference type="GO" id="GO:0030198">
    <property type="term" value="P:extracellular matrix organization"/>
    <property type="evidence" value="ECO:0007669"/>
    <property type="project" value="TreeGrafter"/>
</dbReference>
<evidence type="ECO:0000256" key="4">
    <source>
        <dbReference type="SAM" id="SignalP"/>
    </source>
</evidence>
<feature type="compositionally biased region" description="Basic and acidic residues" evidence="3">
    <location>
        <begin position="280"/>
        <end position="310"/>
    </location>
</feature>
<dbReference type="PROSITE" id="PS50092">
    <property type="entry name" value="TSP1"/>
    <property type="match status" value="1"/>
</dbReference>
<evidence type="ECO:0000256" key="2">
    <source>
        <dbReference type="ARBA" id="ARBA00022525"/>
    </source>
</evidence>
<protein>
    <submittedName>
        <fullName evidence="6">ADAMTS-like protein 4</fullName>
    </submittedName>
</protein>
<dbReference type="Gene3D" id="2.20.100.10">
    <property type="entry name" value="Thrombospondin type-1 (TSP1) repeat"/>
    <property type="match status" value="1"/>
</dbReference>
<feature type="compositionally biased region" description="Pro residues" evidence="3">
    <location>
        <begin position="418"/>
        <end position="427"/>
    </location>
</feature>
<dbReference type="InterPro" id="IPR036383">
    <property type="entry name" value="TSP1_rpt_sf"/>
</dbReference>
<dbReference type="Pfam" id="PF00090">
    <property type="entry name" value="TSP_1"/>
    <property type="match status" value="1"/>
</dbReference>
<keyword evidence="4" id="KW-0732">Signal</keyword>
<sequence length="513" mass="55968">MKTSFQSRWCVVWSCILAVVTLIRAEKPVAGRRSRQAQEEEGLEGVWSPWGEWTECSQSCGLGVSERRRKCLPPPPTPPHTWAGPSYLLPGIPSHTPVISAVRPYHPSHYPGSEPPQYGGGGGGERPPFYPPPPRVANEIPGLPLYRNEPGGSGPEPSNQAPPFYRPEFPASSHNPVSIYRSPPLPSSPASSSLPYGQSGRVFRRPPNQGVGRAAGGGSRRSVSASRDPSHARRSGSSIRPGQFGYGRVPFSLPLHRTNRHARHTRRHGNATVATPDTKVGGHDPSLRGSEDRAEAEVEKRGEEEREGANKQEVGGNGRTKEGARGGQERMEREDTKYATESGSPVTEERNGGAERERDRTRERALHHGGATQRHGPAHAGRGRHVERRAPPPVASHPYPSPPFHTPYALPASGPQSQPHPPPPNPNIWPLQGGPHPHRPQPLPADRGADRGPDRGAWSRPQPSQNYRCSGRDREYRRCFAQSFGEGGLRRVSGLSHSRVTDLTRAGPDLFAY</sequence>
<organism evidence="5 6">
    <name type="scientific">Chanos chanos</name>
    <name type="common">Milkfish</name>
    <name type="synonym">Mugil chanos</name>
    <dbReference type="NCBI Taxonomy" id="29144"/>
    <lineage>
        <taxon>Eukaryota</taxon>
        <taxon>Metazoa</taxon>
        <taxon>Chordata</taxon>
        <taxon>Craniata</taxon>
        <taxon>Vertebrata</taxon>
        <taxon>Euteleostomi</taxon>
        <taxon>Actinopterygii</taxon>
        <taxon>Neopterygii</taxon>
        <taxon>Teleostei</taxon>
        <taxon>Ostariophysi</taxon>
        <taxon>Gonorynchiformes</taxon>
        <taxon>Chanidae</taxon>
        <taxon>Chanos</taxon>
    </lineage>
</organism>
<name>A0A6J2WAL5_CHACN</name>
<dbReference type="AlphaFoldDB" id="A0A6J2WAL5"/>
<dbReference type="OrthoDB" id="10062690at2759"/>
<dbReference type="GO" id="GO:0006508">
    <property type="term" value="P:proteolysis"/>
    <property type="evidence" value="ECO:0007669"/>
    <property type="project" value="TreeGrafter"/>
</dbReference>
<dbReference type="InParanoid" id="A0A6J2WAL5"/>
<evidence type="ECO:0000256" key="3">
    <source>
        <dbReference type="SAM" id="MobiDB-lite"/>
    </source>
</evidence>
<dbReference type="PANTHER" id="PTHR13723:SF312">
    <property type="entry name" value="THROMBOSPONDIN TYPE-1 DOMAIN-CONTAINING PROTEIN 4-LIKE ISOFORM X1"/>
    <property type="match status" value="1"/>
</dbReference>
<keyword evidence="2" id="KW-0964">Secreted</keyword>
<dbReference type="GeneID" id="115821759"/>
<feature type="compositionally biased region" description="Basic and acidic residues" evidence="3">
    <location>
        <begin position="347"/>
        <end position="366"/>
    </location>
</feature>
<comment type="subcellular location">
    <subcellularLocation>
        <location evidence="1">Secreted</location>
    </subcellularLocation>
</comment>
<dbReference type="GO" id="GO:0004222">
    <property type="term" value="F:metalloendopeptidase activity"/>
    <property type="evidence" value="ECO:0007669"/>
    <property type="project" value="TreeGrafter"/>
</dbReference>
<feature type="compositionally biased region" description="Pro residues" evidence="3">
    <location>
        <begin position="391"/>
        <end position="405"/>
    </location>
</feature>
<evidence type="ECO:0000313" key="6">
    <source>
        <dbReference type="RefSeq" id="XP_030641414.1"/>
    </source>
</evidence>
<evidence type="ECO:0000256" key="1">
    <source>
        <dbReference type="ARBA" id="ARBA00004613"/>
    </source>
</evidence>
<feature type="compositionally biased region" description="Basic and acidic residues" evidence="3">
    <location>
        <begin position="319"/>
        <end position="338"/>
    </location>
</feature>
<dbReference type="GO" id="GO:0031012">
    <property type="term" value="C:extracellular matrix"/>
    <property type="evidence" value="ECO:0007669"/>
    <property type="project" value="TreeGrafter"/>
</dbReference>
<proteinExistence type="predicted"/>
<keyword evidence="5" id="KW-1185">Reference proteome</keyword>
<dbReference type="GO" id="GO:0005576">
    <property type="term" value="C:extracellular region"/>
    <property type="evidence" value="ECO:0007669"/>
    <property type="project" value="UniProtKB-SubCell"/>
</dbReference>